<evidence type="ECO:0000259" key="2">
    <source>
        <dbReference type="Pfam" id="PF01609"/>
    </source>
</evidence>
<dbReference type="STRING" id="1714264.BTO30_09770"/>
<dbReference type="PANTHER" id="PTHR33408:SF2">
    <property type="entry name" value="TRANSPOSASE DDE DOMAIN-CONTAINING PROTEIN"/>
    <property type="match status" value="1"/>
</dbReference>
<feature type="compositionally biased region" description="Basic and acidic residues" evidence="1">
    <location>
        <begin position="54"/>
        <end position="69"/>
    </location>
</feature>
<feature type="domain" description="Transposase DDE" evidence="3">
    <location>
        <begin position="238"/>
        <end position="332"/>
    </location>
</feature>
<feature type="domain" description="Transposase IS4-like" evidence="2">
    <location>
        <begin position="111"/>
        <end position="220"/>
    </location>
</feature>
<dbReference type="Pfam" id="PF01609">
    <property type="entry name" value="DDE_Tnp_1"/>
    <property type="match status" value="1"/>
</dbReference>
<gene>
    <name evidence="4" type="ORF">BTO30_09770</name>
</gene>
<accession>A0A1Q8Q4W8</accession>
<dbReference type="InterPro" id="IPR025668">
    <property type="entry name" value="Tnp_DDE_dom"/>
</dbReference>
<dbReference type="AlphaFoldDB" id="A0A1Q8Q4W8"/>
<reference evidence="4 5" key="1">
    <citation type="submission" date="2016-12" db="EMBL/GenBank/DDBJ databases">
        <title>Domibacillus antri genome sequencing.</title>
        <authorList>
            <person name="Verma A."/>
            <person name="Krishnamurthi S."/>
        </authorList>
    </citation>
    <scope>NUCLEOTIDE SEQUENCE [LARGE SCALE GENOMIC DNA]</scope>
    <source>
        <strain evidence="4 5">XD80</strain>
    </source>
</reference>
<protein>
    <submittedName>
        <fullName evidence="4">Transposase</fullName>
    </submittedName>
</protein>
<evidence type="ECO:0000313" key="5">
    <source>
        <dbReference type="Proteomes" id="UP000185568"/>
    </source>
</evidence>
<feature type="non-terminal residue" evidence="4">
    <location>
        <position position="1"/>
    </location>
</feature>
<dbReference type="Proteomes" id="UP000185568">
    <property type="component" value="Unassembled WGS sequence"/>
</dbReference>
<dbReference type="InterPro" id="IPR002559">
    <property type="entry name" value="Transposase_11"/>
</dbReference>
<dbReference type="EMBL" id="MSDU01000020">
    <property type="protein sequence ID" value="OLN22342.1"/>
    <property type="molecule type" value="Genomic_DNA"/>
</dbReference>
<dbReference type="Pfam" id="PF13751">
    <property type="entry name" value="DDE_Tnp_1_6"/>
    <property type="match status" value="1"/>
</dbReference>
<dbReference type="PANTHER" id="PTHR33408">
    <property type="entry name" value="TRANSPOSASE"/>
    <property type="match status" value="1"/>
</dbReference>
<dbReference type="GO" id="GO:0006313">
    <property type="term" value="P:DNA transposition"/>
    <property type="evidence" value="ECO:0007669"/>
    <property type="project" value="InterPro"/>
</dbReference>
<keyword evidence="5" id="KW-1185">Reference proteome</keyword>
<dbReference type="OrthoDB" id="2236403at2"/>
<name>A0A1Q8Q4W8_9BACI</name>
<evidence type="ECO:0000313" key="4">
    <source>
        <dbReference type="EMBL" id="OLN22342.1"/>
    </source>
</evidence>
<evidence type="ECO:0000256" key="1">
    <source>
        <dbReference type="SAM" id="MobiDB-lite"/>
    </source>
</evidence>
<dbReference type="GO" id="GO:0004803">
    <property type="term" value="F:transposase activity"/>
    <property type="evidence" value="ECO:0007669"/>
    <property type="project" value="InterPro"/>
</dbReference>
<sequence length="334" mass="39354">ESQLQERIQETFRIIEEQIELDHQILLDSDSSARTISSEDLSIAALEIEAHMKEAEKQAGQEQDPERKNEKKQRFRLIRQLHKHVETDYLPRQARYEAYRETFGERNSFSKTDHDATFMRMKEDHMKNGQLKPGYNVQMATENPFILFYTIHQRPGDTACFIPHLEKLHATSLPFPKRITADSGYGSESNYVYVHELEEQPEALIPYNVLNKEQTRSFKKNIRHVQNWAYRAEDHFYICANNRKVVFKRYSRRTDQNGQVRDFKIYECEDCTECPMKPQCTKAKGNRQVHVNTVYEEMKGKARRSLWSDEGAAVYARRKIEPESVFGHIKGNRS</sequence>
<dbReference type="RefSeq" id="WP_143331939.1">
    <property type="nucleotide sequence ID" value="NZ_MSDU01000020.1"/>
</dbReference>
<evidence type="ECO:0000259" key="3">
    <source>
        <dbReference type="Pfam" id="PF13751"/>
    </source>
</evidence>
<proteinExistence type="predicted"/>
<comment type="caution">
    <text evidence="4">The sequence shown here is derived from an EMBL/GenBank/DDBJ whole genome shotgun (WGS) entry which is preliminary data.</text>
</comment>
<feature type="region of interest" description="Disordered" evidence="1">
    <location>
        <begin position="54"/>
        <end position="73"/>
    </location>
</feature>
<organism evidence="4 5">
    <name type="scientific">Domibacillus antri</name>
    <dbReference type="NCBI Taxonomy" id="1714264"/>
    <lineage>
        <taxon>Bacteria</taxon>
        <taxon>Bacillati</taxon>
        <taxon>Bacillota</taxon>
        <taxon>Bacilli</taxon>
        <taxon>Bacillales</taxon>
        <taxon>Bacillaceae</taxon>
        <taxon>Domibacillus</taxon>
    </lineage>
</organism>
<dbReference type="GO" id="GO:0003677">
    <property type="term" value="F:DNA binding"/>
    <property type="evidence" value="ECO:0007669"/>
    <property type="project" value="InterPro"/>
</dbReference>